<evidence type="ECO:0000256" key="1">
    <source>
        <dbReference type="ARBA" id="ARBA00006479"/>
    </source>
</evidence>
<dbReference type="InterPro" id="IPR043129">
    <property type="entry name" value="ATPase_NBD"/>
</dbReference>
<sequence>MTTQQTRAAAPRPASLDAVLSCAWGAADLTASDVIAATGLTRSTVIEALDALAARGLLRELPNAREAGDYRKGRPARRFGLRADGALLAGVDSGQVHVTATVADLRCVPLGTARAVLGPEHDDPAARRAAVLAAVDSALAAAGRSRADVLALCAGVPAPVNTHGDSPPHRDGFWDRMNPGLRDAFAWAPLVRVENDASLAAVAEGEVGAAVGSRNYVALLAGDRLGAGVVVDGRVLHGAHGGVGEMVAFDLVEGVGAAAGLGARAAQWAAEAVARGEVAPDGRLAAVAADDLDGRRVLRLAAEGDPDALRVVQRVGATLARVVSVLASMFDPERIVVSGAVSAGIQQVVEAARAALPPGLDLPAPHLGISPLGAEVVVTGALVEARRAARRHALDLWPTGAGPTS</sequence>
<dbReference type="InterPro" id="IPR000600">
    <property type="entry name" value="ROK"/>
</dbReference>
<dbReference type="SUPFAM" id="SSF53067">
    <property type="entry name" value="Actin-like ATPase domain"/>
    <property type="match status" value="1"/>
</dbReference>
<dbReference type="AlphaFoldDB" id="A0A3M2JPW5"/>
<dbReference type="SUPFAM" id="SSF46785">
    <property type="entry name" value="Winged helix' DNA-binding domain"/>
    <property type="match status" value="1"/>
</dbReference>
<keyword evidence="4" id="KW-1185">Reference proteome</keyword>
<evidence type="ECO:0000313" key="3">
    <source>
        <dbReference type="EMBL" id="RMI13673.1"/>
    </source>
</evidence>
<protein>
    <submittedName>
        <fullName evidence="3">ROK family protein</fullName>
    </submittedName>
</protein>
<dbReference type="OrthoDB" id="37575at2"/>
<dbReference type="Proteomes" id="UP000269289">
    <property type="component" value="Unassembled WGS sequence"/>
</dbReference>
<dbReference type="PANTHER" id="PTHR18964">
    <property type="entry name" value="ROK (REPRESSOR, ORF, KINASE) FAMILY"/>
    <property type="match status" value="1"/>
</dbReference>
<dbReference type="Pfam" id="PF09339">
    <property type="entry name" value="HTH_IclR"/>
    <property type="match status" value="1"/>
</dbReference>
<gene>
    <name evidence="3" type="ORF">EBM89_03455</name>
</gene>
<feature type="domain" description="HTH iclR-type" evidence="2">
    <location>
        <begin position="27"/>
        <end position="61"/>
    </location>
</feature>
<reference evidence="3 4" key="1">
    <citation type="submission" date="2018-10" db="EMBL/GenBank/DDBJ databases">
        <title>Isolation, diversity and antifungal activity of actinobacteria from wheat.</title>
        <authorList>
            <person name="Han C."/>
        </authorList>
    </citation>
    <scope>NUCLEOTIDE SEQUENCE [LARGE SCALE GENOMIC DNA]</scope>
    <source>
        <strain evidence="3 4">NEAU-YY56</strain>
    </source>
</reference>
<dbReference type="EMBL" id="RFFI01000011">
    <property type="protein sequence ID" value="RMI13673.1"/>
    <property type="molecule type" value="Genomic_DNA"/>
</dbReference>
<organism evidence="3 4">
    <name type="scientific">Cellulomonas triticagri</name>
    <dbReference type="NCBI Taxonomy" id="2483352"/>
    <lineage>
        <taxon>Bacteria</taxon>
        <taxon>Bacillati</taxon>
        <taxon>Actinomycetota</taxon>
        <taxon>Actinomycetes</taxon>
        <taxon>Micrococcales</taxon>
        <taxon>Cellulomonadaceae</taxon>
        <taxon>Cellulomonas</taxon>
    </lineage>
</organism>
<dbReference type="InterPro" id="IPR036390">
    <property type="entry name" value="WH_DNA-bd_sf"/>
</dbReference>
<comment type="caution">
    <text evidence="3">The sequence shown here is derived from an EMBL/GenBank/DDBJ whole genome shotgun (WGS) entry which is preliminary data.</text>
</comment>
<name>A0A3M2JPW5_9CELL</name>
<dbReference type="Gene3D" id="3.30.420.40">
    <property type="match status" value="2"/>
</dbReference>
<dbReference type="Gene3D" id="1.10.10.10">
    <property type="entry name" value="Winged helix-like DNA-binding domain superfamily/Winged helix DNA-binding domain"/>
    <property type="match status" value="1"/>
</dbReference>
<dbReference type="InterPro" id="IPR036388">
    <property type="entry name" value="WH-like_DNA-bd_sf"/>
</dbReference>
<dbReference type="RefSeq" id="WP_122148065.1">
    <property type="nucleotide sequence ID" value="NZ_RFFI01000011.1"/>
</dbReference>
<evidence type="ECO:0000259" key="2">
    <source>
        <dbReference type="Pfam" id="PF09339"/>
    </source>
</evidence>
<evidence type="ECO:0000313" key="4">
    <source>
        <dbReference type="Proteomes" id="UP000269289"/>
    </source>
</evidence>
<dbReference type="PANTHER" id="PTHR18964:SF149">
    <property type="entry name" value="BIFUNCTIONAL UDP-N-ACETYLGLUCOSAMINE 2-EPIMERASE_N-ACETYLMANNOSAMINE KINASE"/>
    <property type="match status" value="1"/>
</dbReference>
<comment type="similarity">
    <text evidence="1">Belongs to the ROK (NagC/XylR) family.</text>
</comment>
<accession>A0A3M2JPW5</accession>
<dbReference type="Pfam" id="PF00480">
    <property type="entry name" value="ROK"/>
    <property type="match status" value="1"/>
</dbReference>
<proteinExistence type="inferred from homology"/>
<dbReference type="InterPro" id="IPR005471">
    <property type="entry name" value="Tscrpt_reg_IclR_N"/>
</dbReference>